<evidence type="ECO:0000313" key="8">
    <source>
        <dbReference type="Proteomes" id="UP000316562"/>
    </source>
</evidence>
<dbReference type="PANTHER" id="PTHR30026">
    <property type="entry name" value="OUTER MEMBRANE PROTEIN TOLC"/>
    <property type="match status" value="1"/>
</dbReference>
<gene>
    <name evidence="7" type="ORF">EVJ46_03160</name>
</gene>
<evidence type="ECO:0000256" key="5">
    <source>
        <dbReference type="ARBA" id="ARBA00023237"/>
    </source>
</evidence>
<evidence type="ECO:0000256" key="4">
    <source>
        <dbReference type="ARBA" id="ARBA00023136"/>
    </source>
</evidence>
<dbReference type="PANTHER" id="PTHR30026:SF20">
    <property type="entry name" value="OUTER MEMBRANE PROTEIN TOLC"/>
    <property type="match status" value="1"/>
</dbReference>
<comment type="subcellular location">
    <subcellularLocation>
        <location evidence="1">Cell outer membrane</location>
    </subcellularLocation>
</comment>
<keyword evidence="4 6" id="KW-0472">Membrane</keyword>
<reference evidence="7 8" key="1">
    <citation type="journal article" date="2019" name="ISME J.">
        <title>Insights into ecological role of a new deltaproteobacterial order Candidatus Acidulodesulfobacterales by metagenomics and metatranscriptomics.</title>
        <authorList>
            <person name="Tan S."/>
            <person name="Liu J."/>
            <person name="Fang Y."/>
            <person name="Hedlund B.P."/>
            <person name="Lian Z.H."/>
            <person name="Huang L.Y."/>
            <person name="Li J.T."/>
            <person name="Huang L.N."/>
            <person name="Li W.J."/>
            <person name="Jiang H.C."/>
            <person name="Dong H.L."/>
            <person name="Shu W.S."/>
        </authorList>
    </citation>
    <scope>NUCLEOTIDE SEQUENCE [LARGE SCALE GENOMIC DNA]</scope>
    <source>
        <strain evidence="7">AP2</strain>
    </source>
</reference>
<evidence type="ECO:0000256" key="3">
    <source>
        <dbReference type="ARBA" id="ARBA00022692"/>
    </source>
</evidence>
<dbReference type="GO" id="GO:0015288">
    <property type="term" value="F:porin activity"/>
    <property type="evidence" value="ECO:0007669"/>
    <property type="project" value="TreeGrafter"/>
</dbReference>
<name>A0A519BJ02_ACIG2</name>
<sequence>MFFKRTYFRKNYNLIYFFSFIFLCFLFFSFFMLQTMTYPVQAAEVQYKSGDAGHTAAANDIVSLKYLINQALKNPEIKSSIYKYLGYKENISIAKSLPEPALGFGITDANGLNNPDIGINSMSYWKFSASQAIPFPTKLIINARIKKSIYKSLKDKTITLKLFTILNVKDVYYNLALLEKDISTFKENLSLLSILLKYADGDYASGRLSARGPIRIILETDQIKTRLILFEKQKNRLIYILSKLTGLKPAYFKNKKAKFTGKVKHFSDKFNKLMNTADKFNPALKEAKENIKTSRLGVDLANQGYYPNFSIFAGYGDRYSLQPVISGGISVSIPLYFNESQIPKIEKAKKYSINAAYKYDWVKLRTIQNLKTAVSNIKNDYKAYSINKNITEPEAELLFNSYAKSLMSGKVQTFPLLDSFIKLLLIKLKTYEFKAEYFKDGAFLDAVIGKNY</sequence>
<accession>A0A519BJ02</accession>
<evidence type="ECO:0000256" key="6">
    <source>
        <dbReference type="SAM" id="Phobius"/>
    </source>
</evidence>
<keyword evidence="6" id="KW-1133">Transmembrane helix</keyword>
<feature type="transmembrane region" description="Helical" evidence="6">
    <location>
        <begin position="12"/>
        <end position="33"/>
    </location>
</feature>
<evidence type="ECO:0000313" key="7">
    <source>
        <dbReference type="EMBL" id="RZD17245.1"/>
    </source>
</evidence>
<dbReference type="AlphaFoldDB" id="A0A519BJ02"/>
<keyword evidence="3 6" id="KW-0812">Transmembrane</keyword>
<dbReference type="SUPFAM" id="SSF56954">
    <property type="entry name" value="Outer membrane efflux proteins (OEP)"/>
    <property type="match status" value="1"/>
</dbReference>
<evidence type="ECO:0000256" key="1">
    <source>
        <dbReference type="ARBA" id="ARBA00004442"/>
    </source>
</evidence>
<dbReference type="EMBL" id="SGBC01000001">
    <property type="protein sequence ID" value="RZD17245.1"/>
    <property type="molecule type" value="Genomic_DNA"/>
</dbReference>
<keyword evidence="5" id="KW-0998">Cell outer membrane</keyword>
<dbReference type="GO" id="GO:0015562">
    <property type="term" value="F:efflux transmembrane transporter activity"/>
    <property type="evidence" value="ECO:0007669"/>
    <property type="project" value="InterPro"/>
</dbReference>
<evidence type="ECO:0000256" key="2">
    <source>
        <dbReference type="ARBA" id="ARBA00022452"/>
    </source>
</evidence>
<keyword evidence="2" id="KW-1134">Transmembrane beta strand</keyword>
<proteinExistence type="predicted"/>
<dbReference type="GO" id="GO:1990281">
    <property type="term" value="C:efflux pump complex"/>
    <property type="evidence" value="ECO:0007669"/>
    <property type="project" value="TreeGrafter"/>
</dbReference>
<dbReference type="GO" id="GO:0009279">
    <property type="term" value="C:cell outer membrane"/>
    <property type="evidence" value="ECO:0007669"/>
    <property type="project" value="UniProtKB-SubCell"/>
</dbReference>
<dbReference type="Proteomes" id="UP000316562">
    <property type="component" value="Unassembled WGS sequence"/>
</dbReference>
<dbReference type="InterPro" id="IPR051906">
    <property type="entry name" value="TolC-like"/>
</dbReference>
<comment type="caution">
    <text evidence="7">The sequence shown here is derived from an EMBL/GenBank/DDBJ whole genome shotgun (WGS) entry which is preliminary data.</text>
</comment>
<protein>
    <submittedName>
        <fullName evidence="7">TolC family protein</fullName>
    </submittedName>
</protein>
<organism evidence="7 8">
    <name type="scientific">Acididesulfobacter guangdongensis</name>
    <dbReference type="NCBI Taxonomy" id="2597225"/>
    <lineage>
        <taxon>Bacteria</taxon>
        <taxon>Deltaproteobacteria</taxon>
        <taxon>Candidatus Acidulodesulfobacterales</taxon>
        <taxon>Candidatus Acididesulfobacter</taxon>
    </lineage>
</organism>
<dbReference type="Gene3D" id="1.20.1600.10">
    <property type="entry name" value="Outer membrane efflux proteins (OEP)"/>
    <property type="match status" value="1"/>
</dbReference>